<gene>
    <name evidence="7" type="ORF">BJ554DRAFT_3137</name>
</gene>
<feature type="non-terminal residue" evidence="7">
    <location>
        <position position="1"/>
    </location>
</feature>
<name>A0A8H7ZPI6_9FUNG</name>
<dbReference type="GO" id="GO:0001725">
    <property type="term" value="C:stress fiber"/>
    <property type="evidence" value="ECO:0007669"/>
    <property type="project" value="TreeGrafter"/>
</dbReference>
<dbReference type="PROSITE" id="PS50023">
    <property type="entry name" value="LIM_DOMAIN_2"/>
    <property type="match status" value="1"/>
</dbReference>
<dbReference type="Gene3D" id="2.10.110.10">
    <property type="entry name" value="Cysteine Rich Protein"/>
    <property type="match status" value="1"/>
</dbReference>
<keyword evidence="3 4" id="KW-0440">LIM domain</keyword>
<feature type="compositionally biased region" description="Basic and acidic residues" evidence="5">
    <location>
        <begin position="153"/>
        <end position="172"/>
    </location>
</feature>
<keyword evidence="1 4" id="KW-0479">Metal-binding</keyword>
<dbReference type="Proteomes" id="UP000673691">
    <property type="component" value="Unassembled WGS sequence"/>
</dbReference>
<comment type="caution">
    <text evidence="7">The sequence shown here is derived from an EMBL/GenBank/DDBJ whole genome shotgun (WGS) entry which is preliminary data.</text>
</comment>
<dbReference type="SUPFAM" id="SSF57716">
    <property type="entry name" value="Glucocorticoid receptor-like (DNA-binding domain)"/>
    <property type="match status" value="2"/>
</dbReference>
<dbReference type="SMART" id="SM00132">
    <property type="entry name" value="LIM"/>
    <property type="match status" value="1"/>
</dbReference>
<feature type="compositionally biased region" description="Basic and acidic residues" evidence="5">
    <location>
        <begin position="83"/>
        <end position="94"/>
    </location>
</feature>
<dbReference type="InterPro" id="IPR001781">
    <property type="entry name" value="Znf_LIM"/>
</dbReference>
<evidence type="ECO:0000256" key="4">
    <source>
        <dbReference type="PROSITE-ProRule" id="PRU00125"/>
    </source>
</evidence>
<dbReference type="GO" id="GO:0031941">
    <property type="term" value="C:filamentous actin"/>
    <property type="evidence" value="ECO:0007669"/>
    <property type="project" value="TreeGrafter"/>
</dbReference>
<dbReference type="AlphaFoldDB" id="A0A8H7ZPI6"/>
<feature type="domain" description="LIM zinc-binding" evidence="6">
    <location>
        <begin position="233"/>
        <end position="292"/>
    </location>
</feature>
<proteinExistence type="predicted"/>
<evidence type="ECO:0000259" key="6">
    <source>
        <dbReference type="PROSITE" id="PS50023"/>
    </source>
</evidence>
<evidence type="ECO:0000256" key="5">
    <source>
        <dbReference type="SAM" id="MobiDB-lite"/>
    </source>
</evidence>
<dbReference type="OrthoDB" id="15567at2759"/>
<sequence>HPGRDADFDTAAEHTLVVLVHAGAAFRYLEQTDFSNLDFLIADLVGNECDAARRRPSAASREPGPQFTSLSPRPATSSRRPGLHADHALGREASARGGGGEGAARLHHPGGAPVSAGGAVGREHHPQTPGGQLLSAGTAAIGGGDDAPGRPPPPEREAEGKDGEREGKKEEAGAEEEAEAGRLRGPAFDLDGGPAPGPRTAPSDEGGLPAIDATFRLPRPSQAQQAAPPRPDVRCPNCDLPVAGLSFTALNRVWHPDCFVCRHCGRQLGSLTFFEMSGHPYCLEDYHQLFSPRCGHCGDVITDVRVFVRAR</sequence>
<dbReference type="PROSITE" id="PS00478">
    <property type="entry name" value="LIM_DOMAIN_1"/>
    <property type="match status" value="1"/>
</dbReference>
<dbReference type="PANTHER" id="PTHR24214">
    <property type="entry name" value="PDZ AND LIM DOMAIN PROTEIN ZASP"/>
    <property type="match status" value="1"/>
</dbReference>
<accession>A0A8H7ZPI6</accession>
<evidence type="ECO:0000313" key="8">
    <source>
        <dbReference type="Proteomes" id="UP000673691"/>
    </source>
</evidence>
<dbReference type="EMBL" id="JAEFCI010010853">
    <property type="protein sequence ID" value="KAG5456972.1"/>
    <property type="molecule type" value="Genomic_DNA"/>
</dbReference>
<dbReference type="Pfam" id="PF00412">
    <property type="entry name" value="LIM"/>
    <property type="match status" value="1"/>
</dbReference>
<keyword evidence="8" id="KW-1185">Reference proteome</keyword>
<keyword evidence="2 4" id="KW-0862">Zinc</keyword>
<evidence type="ECO:0000256" key="3">
    <source>
        <dbReference type="ARBA" id="ARBA00023038"/>
    </source>
</evidence>
<reference evidence="7 8" key="1">
    <citation type="journal article" name="Sci. Rep.">
        <title>Genome-scale phylogenetic analyses confirm Olpidium as the closest living zoosporic fungus to the non-flagellated, terrestrial fungi.</title>
        <authorList>
            <person name="Chang Y."/>
            <person name="Rochon D."/>
            <person name="Sekimoto S."/>
            <person name="Wang Y."/>
            <person name="Chovatia M."/>
            <person name="Sandor L."/>
            <person name="Salamov A."/>
            <person name="Grigoriev I.V."/>
            <person name="Stajich J.E."/>
            <person name="Spatafora J.W."/>
        </authorList>
    </citation>
    <scope>NUCLEOTIDE SEQUENCE [LARGE SCALE GENOMIC DNA]</scope>
    <source>
        <strain evidence="7">S191</strain>
    </source>
</reference>
<dbReference type="GO" id="GO:0046872">
    <property type="term" value="F:metal ion binding"/>
    <property type="evidence" value="ECO:0007669"/>
    <property type="project" value="UniProtKB-KW"/>
</dbReference>
<dbReference type="PANTHER" id="PTHR24214:SF62">
    <property type="entry name" value="LEUPAXIN"/>
    <property type="match status" value="1"/>
</dbReference>
<dbReference type="GO" id="GO:0051371">
    <property type="term" value="F:muscle alpha-actinin binding"/>
    <property type="evidence" value="ECO:0007669"/>
    <property type="project" value="TreeGrafter"/>
</dbReference>
<protein>
    <recommendedName>
        <fullName evidence="6">LIM zinc-binding domain-containing protein</fullName>
    </recommendedName>
</protein>
<evidence type="ECO:0000256" key="1">
    <source>
        <dbReference type="ARBA" id="ARBA00022723"/>
    </source>
</evidence>
<evidence type="ECO:0000256" key="2">
    <source>
        <dbReference type="ARBA" id="ARBA00022833"/>
    </source>
</evidence>
<feature type="region of interest" description="Disordered" evidence="5">
    <location>
        <begin position="53"/>
        <end position="212"/>
    </location>
</feature>
<evidence type="ECO:0000313" key="7">
    <source>
        <dbReference type="EMBL" id="KAG5456972.1"/>
    </source>
</evidence>
<organism evidence="7 8">
    <name type="scientific">Olpidium bornovanus</name>
    <dbReference type="NCBI Taxonomy" id="278681"/>
    <lineage>
        <taxon>Eukaryota</taxon>
        <taxon>Fungi</taxon>
        <taxon>Fungi incertae sedis</taxon>
        <taxon>Olpidiomycota</taxon>
        <taxon>Olpidiomycotina</taxon>
        <taxon>Olpidiomycetes</taxon>
        <taxon>Olpidiales</taxon>
        <taxon>Olpidiaceae</taxon>
        <taxon>Olpidium</taxon>
    </lineage>
</organism>
<dbReference type="GO" id="GO:0030036">
    <property type="term" value="P:actin cytoskeleton organization"/>
    <property type="evidence" value="ECO:0007669"/>
    <property type="project" value="TreeGrafter"/>
</dbReference>
<feature type="non-terminal residue" evidence="7">
    <location>
        <position position="311"/>
    </location>
</feature>
<dbReference type="InterPro" id="IPR050604">
    <property type="entry name" value="PDZ-LIM_domain"/>
</dbReference>
<dbReference type="GO" id="GO:0003779">
    <property type="term" value="F:actin binding"/>
    <property type="evidence" value="ECO:0007669"/>
    <property type="project" value="TreeGrafter"/>
</dbReference>
<feature type="compositionally biased region" description="Polar residues" evidence="5">
    <location>
        <begin position="66"/>
        <end position="79"/>
    </location>
</feature>